<sequence>MADKAGKRYIVDSTPANVGYIKEILHVAPNAKFIWMVRDGRDVSLSQERLGWVNPPPPFTSKSDRLSYTLMNWTKVNNKYRENKNVYLLRYEDFLSSPESHLKKMALHLGTNFDDYDLETVLNPENLIVLSENWALTITIQL</sequence>
<dbReference type="KEGG" id="salk:FBQ74_05235"/>
<protein>
    <submittedName>
        <fullName evidence="1">Sulfotransferase</fullName>
    </submittedName>
</protein>
<dbReference type="RefSeq" id="WP_139755677.1">
    <property type="nucleotide sequence ID" value="NZ_CP039852.1"/>
</dbReference>
<name>A0A5B7YBN0_9ALTE</name>
<dbReference type="SUPFAM" id="SSF52540">
    <property type="entry name" value="P-loop containing nucleoside triphosphate hydrolases"/>
    <property type="match status" value="1"/>
</dbReference>
<keyword evidence="2" id="KW-1185">Reference proteome</keyword>
<dbReference type="Pfam" id="PF13469">
    <property type="entry name" value="Sulfotransfer_3"/>
    <property type="match status" value="1"/>
</dbReference>
<evidence type="ECO:0000313" key="1">
    <source>
        <dbReference type="EMBL" id="QCZ92928.1"/>
    </source>
</evidence>
<evidence type="ECO:0000313" key="2">
    <source>
        <dbReference type="Proteomes" id="UP000304912"/>
    </source>
</evidence>
<accession>A0A5B7YBN0</accession>
<organism evidence="1 2">
    <name type="scientific">Salinimonas iocasae</name>
    <dbReference type="NCBI Taxonomy" id="2572577"/>
    <lineage>
        <taxon>Bacteria</taxon>
        <taxon>Pseudomonadati</taxon>
        <taxon>Pseudomonadota</taxon>
        <taxon>Gammaproteobacteria</taxon>
        <taxon>Alteromonadales</taxon>
        <taxon>Alteromonadaceae</taxon>
        <taxon>Alteromonas/Salinimonas group</taxon>
        <taxon>Salinimonas</taxon>
    </lineage>
</organism>
<reference evidence="1 2" key="1">
    <citation type="submission" date="2019-04" db="EMBL/GenBank/DDBJ databases">
        <title>Salinimonas iocasae sp. nov., a halophilic bacterium isolated from the outer tube casing of tubeworms in Okinawa Trough.</title>
        <authorList>
            <person name="Zhang H."/>
            <person name="Wang H."/>
            <person name="Li C."/>
        </authorList>
    </citation>
    <scope>NUCLEOTIDE SEQUENCE [LARGE SCALE GENOMIC DNA]</scope>
    <source>
        <strain evidence="1 2">KX18D6</strain>
    </source>
</reference>
<dbReference type="EMBL" id="CP039852">
    <property type="protein sequence ID" value="QCZ92928.1"/>
    <property type="molecule type" value="Genomic_DNA"/>
</dbReference>
<dbReference type="GO" id="GO:0016740">
    <property type="term" value="F:transferase activity"/>
    <property type="evidence" value="ECO:0007669"/>
    <property type="project" value="UniProtKB-KW"/>
</dbReference>
<dbReference type="OrthoDB" id="9815894at2"/>
<dbReference type="AlphaFoldDB" id="A0A5B7YBN0"/>
<keyword evidence="1" id="KW-0808">Transferase</keyword>
<gene>
    <name evidence="1" type="ORF">FBQ74_05235</name>
</gene>
<dbReference type="InterPro" id="IPR027417">
    <property type="entry name" value="P-loop_NTPase"/>
</dbReference>
<proteinExistence type="predicted"/>
<dbReference type="Proteomes" id="UP000304912">
    <property type="component" value="Chromosome"/>
</dbReference>
<dbReference type="Gene3D" id="3.40.50.300">
    <property type="entry name" value="P-loop containing nucleotide triphosphate hydrolases"/>
    <property type="match status" value="1"/>
</dbReference>